<dbReference type="RefSeq" id="WP_114405133.1">
    <property type="nucleotide sequence ID" value="NZ_QOWE01000004.1"/>
</dbReference>
<evidence type="ECO:0000313" key="3">
    <source>
        <dbReference type="Proteomes" id="UP000253383"/>
    </source>
</evidence>
<comment type="caution">
    <text evidence="2">The sequence shown here is derived from an EMBL/GenBank/DDBJ whole genome shotgun (WGS) entry which is preliminary data.</text>
</comment>
<name>A0A368JV83_9BACT</name>
<evidence type="ECO:0008006" key="4">
    <source>
        <dbReference type="Google" id="ProtNLM"/>
    </source>
</evidence>
<gene>
    <name evidence="2" type="ORF">DUE52_06355</name>
</gene>
<dbReference type="EMBL" id="QOWE01000004">
    <property type="protein sequence ID" value="RCR70564.1"/>
    <property type="molecule type" value="Genomic_DNA"/>
</dbReference>
<reference evidence="2 3" key="1">
    <citation type="submission" date="2018-07" db="EMBL/GenBank/DDBJ databases">
        <title>Genome analysis of Larkinella rosea.</title>
        <authorList>
            <person name="Zhou Z."/>
            <person name="Wang G."/>
        </authorList>
    </citation>
    <scope>NUCLEOTIDE SEQUENCE [LARGE SCALE GENOMIC DNA]</scope>
    <source>
        <strain evidence="3">zzj9</strain>
    </source>
</reference>
<dbReference type="Proteomes" id="UP000253383">
    <property type="component" value="Unassembled WGS sequence"/>
</dbReference>
<feature type="region of interest" description="Disordered" evidence="1">
    <location>
        <begin position="179"/>
        <end position="202"/>
    </location>
</feature>
<sequence length="325" mass="37029">MTYISAQPQLTNSWDDICYPVQPVWLTDLLPDYDIVATDRQQLIVGQVKGGRNTIFGIQSADYSIIPNAVIREVVDALIPQYSLLIKYTPTGEFNINIVLPEVFMLGGEPLQRCLILTNSYNGKTPFSIQGQSLMALLDPMVALRSSMFRKLCQNGLLGWADHFDQVSSYQTWLGQWSGESAKGRSSKNRPAENRSDRPGPAIRKIHHSQLTIEVFRQHLHNLLVDHLKPELTLTTTVYSQLQQTEIPGRPNEIVRELPIPVQLAKQAYERLRTEEQLLHTGPSLWLLYNAVNYALFTSRSSLTLNDRYRLDERVFHHLATRAYA</sequence>
<evidence type="ECO:0000313" key="2">
    <source>
        <dbReference type="EMBL" id="RCR70564.1"/>
    </source>
</evidence>
<dbReference type="AlphaFoldDB" id="A0A368JV83"/>
<keyword evidence="3" id="KW-1185">Reference proteome</keyword>
<protein>
    <recommendedName>
        <fullName evidence="4">DUF932 domain-containing protein</fullName>
    </recommendedName>
</protein>
<organism evidence="2 3">
    <name type="scientific">Larkinella punicea</name>
    <dbReference type="NCBI Taxonomy" id="2315727"/>
    <lineage>
        <taxon>Bacteria</taxon>
        <taxon>Pseudomonadati</taxon>
        <taxon>Bacteroidota</taxon>
        <taxon>Cytophagia</taxon>
        <taxon>Cytophagales</taxon>
        <taxon>Spirosomataceae</taxon>
        <taxon>Larkinella</taxon>
    </lineage>
</organism>
<dbReference type="OrthoDB" id="922461at2"/>
<accession>A0A368JV83</accession>
<evidence type="ECO:0000256" key="1">
    <source>
        <dbReference type="SAM" id="MobiDB-lite"/>
    </source>
</evidence>
<proteinExistence type="predicted"/>